<dbReference type="FunFam" id="3.40.50.2020:FF:000001">
    <property type="entry name" value="Ribose-phosphate pyrophosphokinase"/>
    <property type="match status" value="1"/>
</dbReference>
<protein>
    <recommendedName>
        <fullName evidence="12">Ribose-phosphate pyrophosphokinase</fullName>
        <shortName evidence="12">RPPK</shortName>
        <ecNumber evidence="12">2.7.6.1</ecNumber>
    </recommendedName>
    <alternativeName>
        <fullName evidence="12">5-phospho-D-ribosyl alpha-1-diphosphate synthase</fullName>
    </alternativeName>
    <alternativeName>
        <fullName evidence="12">Phosphoribosyl diphosphate synthase</fullName>
    </alternativeName>
    <alternativeName>
        <fullName evidence="12">Phosphoribosyl pyrophosphate synthase</fullName>
        <shortName evidence="12">P-Rib-PP synthase</shortName>
        <shortName evidence="12">PRPP synthase</shortName>
        <shortName evidence="12">PRPPase</shortName>
    </alternativeName>
</protein>
<dbReference type="GO" id="GO:0000287">
    <property type="term" value="F:magnesium ion binding"/>
    <property type="evidence" value="ECO:0007669"/>
    <property type="project" value="UniProtKB-UniRule"/>
</dbReference>
<keyword evidence="12" id="KW-0963">Cytoplasm</keyword>
<comment type="caution">
    <text evidence="14">The sequence shown here is derived from an EMBL/GenBank/DDBJ whole genome shotgun (WGS) entry which is preliminary data.</text>
</comment>
<dbReference type="PANTHER" id="PTHR10210">
    <property type="entry name" value="RIBOSE-PHOSPHATE DIPHOSPHOKINASE FAMILY MEMBER"/>
    <property type="match status" value="1"/>
</dbReference>
<comment type="similarity">
    <text evidence="11 12">Belongs to the ribose-phosphate pyrophosphokinase family. Class I subfamily.</text>
</comment>
<dbReference type="Pfam" id="PF14572">
    <property type="entry name" value="Pribosyl_synth"/>
    <property type="match status" value="1"/>
</dbReference>
<feature type="binding site" evidence="12">
    <location>
        <begin position="41"/>
        <end position="43"/>
    </location>
    <ligand>
        <name>ATP</name>
        <dbReference type="ChEBI" id="CHEBI:30616"/>
    </ligand>
</feature>
<dbReference type="InterPro" id="IPR000842">
    <property type="entry name" value="PRib_PP_synth_CS"/>
</dbReference>
<dbReference type="GO" id="GO:0016301">
    <property type="term" value="F:kinase activity"/>
    <property type="evidence" value="ECO:0007669"/>
    <property type="project" value="UniProtKB-KW"/>
</dbReference>
<keyword evidence="3 12" id="KW-0479">Metal-binding</keyword>
<dbReference type="GO" id="GO:0005737">
    <property type="term" value="C:cytoplasm"/>
    <property type="evidence" value="ECO:0007669"/>
    <property type="project" value="UniProtKB-SubCell"/>
</dbReference>
<dbReference type="GO" id="GO:0006015">
    <property type="term" value="P:5-phosphoribose 1-diphosphate biosynthetic process"/>
    <property type="evidence" value="ECO:0007669"/>
    <property type="project" value="UniProtKB-UniRule"/>
</dbReference>
<dbReference type="Pfam" id="PF13793">
    <property type="entry name" value="Pribosyltran_N"/>
    <property type="match status" value="1"/>
</dbReference>
<feature type="binding site" evidence="12">
    <location>
        <begin position="229"/>
        <end position="233"/>
    </location>
    <ligand>
        <name>D-ribose 5-phosphate</name>
        <dbReference type="ChEBI" id="CHEBI:78346"/>
    </ligand>
</feature>
<comment type="catalytic activity">
    <reaction evidence="9 12">
        <text>D-ribose 5-phosphate + ATP = 5-phospho-alpha-D-ribose 1-diphosphate + AMP + H(+)</text>
        <dbReference type="Rhea" id="RHEA:15609"/>
        <dbReference type="ChEBI" id="CHEBI:15378"/>
        <dbReference type="ChEBI" id="CHEBI:30616"/>
        <dbReference type="ChEBI" id="CHEBI:58017"/>
        <dbReference type="ChEBI" id="CHEBI:78346"/>
        <dbReference type="ChEBI" id="CHEBI:456215"/>
        <dbReference type="EC" id="2.7.6.1"/>
    </reaction>
</comment>
<dbReference type="NCBIfam" id="NF002320">
    <property type="entry name" value="PRK01259.1"/>
    <property type="match status" value="1"/>
</dbReference>
<proteinExistence type="inferred from homology"/>
<feature type="binding site" evidence="12">
    <location>
        <position position="176"/>
    </location>
    <ligand>
        <name>Mg(2+)</name>
        <dbReference type="ChEBI" id="CHEBI:18420"/>
    </ligand>
</feature>
<evidence type="ECO:0000256" key="11">
    <source>
        <dbReference type="ARBA" id="ARBA00061444"/>
    </source>
</evidence>
<dbReference type="PROSITE" id="PS00114">
    <property type="entry name" value="PRPP_SYNTHASE"/>
    <property type="match status" value="1"/>
</dbReference>
<dbReference type="UniPathway" id="UPA00087">
    <property type="reaction ID" value="UER00172"/>
</dbReference>
<dbReference type="GO" id="GO:0006164">
    <property type="term" value="P:purine nucleotide biosynthetic process"/>
    <property type="evidence" value="ECO:0007669"/>
    <property type="project" value="TreeGrafter"/>
</dbReference>
<evidence type="ECO:0000313" key="15">
    <source>
        <dbReference type="Proteomes" id="UP000075531"/>
    </source>
</evidence>
<evidence type="ECO:0000256" key="8">
    <source>
        <dbReference type="ARBA" id="ARBA00022842"/>
    </source>
</evidence>
<keyword evidence="4 12" id="KW-0545">Nucleotide biosynthesis</keyword>
<dbReference type="GO" id="GO:0002189">
    <property type="term" value="C:ribose phosphate diphosphokinase complex"/>
    <property type="evidence" value="ECO:0007669"/>
    <property type="project" value="TreeGrafter"/>
</dbReference>
<name>A0A151B367_9CLOT</name>
<dbReference type="OrthoDB" id="9777067at2"/>
<feature type="active site" evidence="12">
    <location>
        <position position="199"/>
    </location>
</feature>
<dbReference type="EMBL" id="LTBA01000018">
    <property type="protein sequence ID" value="KYH34358.1"/>
    <property type="molecule type" value="Genomic_DNA"/>
</dbReference>
<keyword evidence="6 12" id="KW-0418">Kinase</keyword>
<comment type="subcellular location">
    <subcellularLocation>
        <location evidence="12">Cytoplasm</location>
    </subcellularLocation>
</comment>
<dbReference type="HAMAP" id="MF_00583_B">
    <property type="entry name" value="RibP_PPkinase_B"/>
    <property type="match status" value="1"/>
</dbReference>
<keyword evidence="2 12" id="KW-0808">Transferase</keyword>
<dbReference type="InterPro" id="IPR000836">
    <property type="entry name" value="PRTase_dom"/>
</dbReference>
<keyword evidence="7 12" id="KW-0067">ATP-binding</keyword>
<dbReference type="Gene3D" id="3.40.50.2020">
    <property type="match status" value="2"/>
</dbReference>
<keyword evidence="8 12" id="KW-0460">Magnesium</keyword>
<dbReference type="InterPro" id="IPR005946">
    <property type="entry name" value="Rib-P_diPkinase"/>
</dbReference>
<feature type="domain" description="Ribose-phosphate pyrophosphokinase N-terminal" evidence="13">
    <location>
        <begin position="8"/>
        <end position="124"/>
    </location>
</feature>
<dbReference type="GO" id="GO:0009156">
    <property type="term" value="P:ribonucleoside monophosphate biosynthetic process"/>
    <property type="evidence" value="ECO:0007669"/>
    <property type="project" value="InterPro"/>
</dbReference>
<evidence type="ECO:0000256" key="3">
    <source>
        <dbReference type="ARBA" id="ARBA00022723"/>
    </source>
</evidence>
<evidence type="ECO:0000256" key="1">
    <source>
        <dbReference type="ARBA" id="ARBA00004996"/>
    </source>
</evidence>
<gene>
    <name evidence="14" type="primary">prs_1</name>
    <name evidence="12" type="synonym">prs</name>
    <name evidence="14" type="ORF">CLTEP_16820</name>
</gene>
<sequence length="318" mass="34916">MQAHGKNIKIFTGNSNPKLAEDIADILGVHLGDSEVTRFSDGEISVNINETVRGADVFVVQSTNDPVNDHLMELLIMIDAFKRASAGRITAVMPYYGYARQDRKAKARDPITSKLVADLLTAAGADRILAMDLHAAQIQGYFNIPVDHLMGSPLLAKYFIEKGFKEDEDTIIVSPDLGSVTRARKFADRLHASIAIIDKRRPKANVSEVMNIIGDIKGKRCIMIDDMIDTAGTITNAAAALVERGAKEVYACCSHAVLSGPAIERLEKSVIKEVVMLHTIDLPKEKIIDKFTVLPVAPIFAEAIRRIYEDVSVSKLFE</sequence>
<keyword evidence="15" id="KW-1185">Reference proteome</keyword>
<feature type="binding site" evidence="12">
    <location>
        <begin position="100"/>
        <end position="101"/>
    </location>
    <ligand>
        <name>ATP</name>
        <dbReference type="ChEBI" id="CHEBI:30616"/>
    </ligand>
</feature>
<evidence type="ECO:0000256" key="4">
    <source>
        <dbReference type="ARBA" id="ARBA00022727"/>
    </source>
</evidence>
<feature type="binding site" evidence="12">
    <location>
        <position position="225"/>
    </location>
    <ligand>
        <name>D-ribose 5-phosphate</name>
        <dbReference type="ChEBI" id="CHEBI:78346"/>
    </ligand>
</feature>
<feature type="binding site" evidence="12">
    <location>
        <position position="134"/>
    </location>
    <ligand>
        <name>Mg(2+)</name>
        <dbReference type="ChEBI" id="CHEBI:18420"/>
    </ligand>
</feature>
<comment type="cofactor">
    <cofactor evidence="12">
        <name>Mg(2+)</name>
        <dbReference type="ChEBI" id="CHEBI:18420"/>
    </cofactor>
    <text evidence="12">Binds 2 Mg(2+) ions per subunit.</text>
</comment>
<evidence type="ECO:0000256" key="5">
    <source>
        <dbReference type="ARBA" id="ARBA00022741"/>
    </source>
</evidence>
<keyword evidence="5 12" id="KW-0547">Nucleotide-binding</keyword>
<feature type="binding site" evidence="12">
    <location>
        <position position="201"/>
    </location>
    <ligand>
        <name>D-ribose 5-phosphate</name>
        <dbReference type="ChEBI" id="CHEBI:78346"/>
    </ligand>
</feature>
<evidence type="ECO:0000313" key="14">
    <source>
        <dbReference type="EMBL" id="KYH34358.1"/>
    </source>
</evidence>
<dbReference type="NCBIfam" id="TIGR01251">
    <property type="entry name" value="ribP_PPkin"/>
    <property type="match status" value="1"/>
</dbReference>
<dbReference type="PATRIC" id="fig|1121338.3.peg.1730"/>
<dbReference type="PANTHER" id="PTHR10210:SF41">
    <property type="entry name" value="RIBOSE-PHOSPHATE PYROPHOSPHOKINASE 1, CHLOROPLASTIC"/>
    <property type="match status" value="1"/>
</dbReference>
<evidence type="ECO:0000256" key="2">
    <source>
        <dbReference type="ARBA" id="ARBA00022679"/>
    </source>
</evidence>
<comment type="function">
    <text evidence="10 12">Involved in the biosynthesis of the central metabolite phospho-alpha-D-ribosyl-1-pyrophosphate (PRPP) via the transfer of pyrophosphoryl group from ATP to 1-hydroxyl of ribose-5-phosphate (Rib-5-P).</text>
</comment>
<dbReference type="InterPro" id="IPR029099">
    <property type="entry name" value="Pribosyltran_N"/>
</dbReference>
<dbReference type="InterPro" id="IPR029057">
    <property type="entry name" value="PRTase-like"/>
</dbReference>
<dbReference type="SMART" id="SM01400">
    <property type="entry name" value="Pribosyltran_N"/>
    <property type="match status" value="1"/>
</dbReference>
<evidence type="ECO:0000256" key="10">
    <source>
        <dbReference type="ARBA" id="ARBA00054914"/>
    </source>
</evidence>
<reference evidence="14 15" key="1">
    <citation type="submission" date="2016-02" db="EMBL/GenBank/DDBJ databases">
        <title>Genome sequence of Clostridium tepidiprofundi DSM 19306.</title>
        <authorList>
            <person name="Poehlein A."/>
            <person name="Daniel R."/>
        </authorList>
    </citation>
    <scope>NUCLEOTIDE SEQUENCE [LARGE SCALE GENOMIC DNA]</scope>
    <source>
        <strain evidence="14 15">DSM 19306</strain>
    </source>
</reference>
<comment type="pathway">
    <text evidence="1 12">Metabolic intermediate biosynthesis; 5-phospho-alpha-D-ribose 1-diphosphate biosynthesis; 5-phospho-alpha-D-ribose 1-diphosphate from D-ribose 5-phosphate (route I): step 1/1.</text>
</comment>
<dbReference type="STRING" id="1121338.CLTEP_16820"/>
<dbReference type="GO" id="GO:0004749">
    <property type="term" value="F:ribose phosphate diphosphokinase activity"/>
    <property type="evidence" value="ECO:0007669"/>
    <property type="project" value="UniProtKB-UniRule"/>
</dbReference>
<dbReference type="NCBIfam" id="NF002618">
    <property type="entry name" value="PRK02269.1"/>
    <property type="match status" value="1"/>
</dbReference>
<evidence type="ECO:0000256" key="7">
    <source>
        <dbReference type="ARBA" id="ARBA00022840"/>
    </source>
</evidence>
<comment type="subunit">
    <text evidence="12">Homohexamer.</text>
</comment>
<dbReference type="CDD" id="cd06223">
    <property type="entry name" value="PRTases_typeI"/>
    <property type="match status" value="1"/>
</dbReference>
<dbReference type="Proteomes" id="UP000075531">
    <property type="component" value="Unassembled WGS sequence"/>
</dbReference>
<evidence type="ECO:0000256" key="12">
    <source>
        <dbReference type="HAMAP-Rule" id="MF_00583"/>
    </source>
</evidence>
<accession>A0A151B367</accession>
<dbReference type="EC" id="2.7.6.1" evidence="12"/>
<organism evidence="14 15">
    <name type="scientific">Clostridium tepidiprofundi DSM 19306</name>
    <dbReference type="NCBI Taxonomy" id="1121338"/>
    <lineage>
        <taxon>Bacteria</taxon>
        <taxon>Bacillati</taxon>
        <taxon>Bacillota</taxon>
        <taxon>Clostridia</taxon>
        <taxon>Eubacteriales</taxon>
        <taxon>Clostridiaceae</taxon>
        <taxon>Clostridium</taxon>
    </lineage>
</organism>
<dbReference type="AlphaFoldDB" id="A0A151B367"/>
<dbReference type="InterPro" id="IPR037515">
    <property type="entry name" value="Rib-P_diPkinase_bac"/>
</dbReference>
<dbReference type="SUPFAM" id="SSF53271">
    <property type="entry name" value="PRTase-like"/>
    <property type="match status" value="1"/>
</dbReference>
<evidence type="ECO:0000256" key="9">
    <source>
        <dbReference type="ARBA" id="ARBA00049535"/>
    </source>
</evidence>
<dbReference type="GO" id="GO:0005524">
    <property type="term" value="F:ATP binding"/>
    <property type="evidence" value="ECO:0007669"/>
    <property type="project" value="UniProtKB-KW"/>
</dbReference>
<dbReference type="RefSeq" id="WP_066825308.1">
    <property type="nucleotide sequence ID" value="NZ_LTBA01000018.1"/>
</dbReference>
<evidence type="ECO:0000259" key="13">
    <source>
        <dbReference type="Pfam" id="PF13793"/>
    </source>
</evidence>
<evidence type="ECO:0000256" key="6">
    <source>
        <dbReference type="ARBA" id="ARBA00022777"/>
    </source>
</evidence>